<evidence type="ECO:0000313" key="1">
    <source>
        <dbReference type="EMBL" id="CAB4590860.1"/>
    </source>
</evidence>
<proteinExistence type="predicted"/>
<sequence length="44" mass="4905">MFQASRARVAMSSSVSRYGVPRKLSDRGPLLNPQNLHLNVHTLV</sequence>
<protein>
    <submittedName>
        <fullName evidence="1">Unannotated protein</fullName>
    </submittedName>
</protein>
<accession>A0A6J6FR93</accession>
<dbReference type="AlphaFoldDB" id="A0A6J6FR93"/>
<dbReference type="EMBL" id="CAEZTS010000177">
    <property type="protein sequence ID" value="CAB4590860.1"/>
    <property type="molecule type" value="Genomic_DNA"/>
</dbReference>
<name>A0A6J6FR93_9ZZZZ</name>
<gene>
    <name evidence="1" type="ORF">UFOPK1722_01631</name>
</gene>
<organism evidence="1">
    <name type="scientific">freshwater metagenome</name>
    <dbReference type="NCBI Taxonomy" id="449393"/>
    <lineage>
        <taxon>unclassified sequences</taxon>
        <taxon>metagenomes</taxon>
        <taxon>ecological metagenomes</taxon>
    </lineage>
</organism>
<reference evidence="1" key="1">
    <citation type="submission" date="2020-05" db="EMBL/GenBank/DDBJ databases">
        <authorList>
            <person name="Chiriac C."/>
            <person name="Salcher M."/>
            <person name="Ghai R."/>
            <person name="Kavagutti S V."/>
        </authorList>
    </citation>
    <scope>NUCLEOTIDE SEQUENCE</scope>
</reference>